<evidence type="ECO:0000313" key="3">
    <source>
        <dbReference type="EMBL" id="RFU80776.1"/>
    </source>
</evidence>
<proteinExistence type="predicted"/>
<dbReference type="InterPro" id="IPR015416">
    <property type="entry name" value="Znf_H2C2_histone_UAS-bd"/>
</dbReference>
<dbReference type="PROSITE" id="PS51186">
    <property type="entry name" value="GNAT"/>
    <property type="match status" value="1"/>
</dbReference>
<name>A0A395NXF1_TRIAR</name>
<dbReference type="InterPro" id="IPR016181">
    <property type="entry name" value="Acyl_CoA_acyltransferase"/>
</dbReference>
<evidence type="ECO:0000259" key="2">
    <source>
        <dbReference type="PROSITE" id="PS51186"/>
    </source>
</evidence>
<dbReference type="GO" id="GO:0016747">
    <property type="term" value="F:acyltransferase activity, transferring groups other than amino-acyl groups"/>
    <property type="evidence" value="ECO:0007669"/>
    <property type="project" value="InterPro"/>
</dbReference>
<sequence>MHRASLVNQQFPFSPPPFPALDAHATARLHSHSHATLRLSPKMPAAVDDPASPTIHRVSGQPPFPDPSNPLLPPDIVPRQVTLRDRQTVATIVPFASRHQIPGSLVLYLCAQINKEIEGGDTYPLMDTFGPDGFADFWFQNFGAVMLLGNIESADHLLEGKDWTKECLGSFYIRPNYPGRSSHVCNGGFLVTDASRNRGAGRLMGEAYIDWAPRLGYTYSVFNLVYETNVASCKIWDALGFKRIGRVKGCGNLKSYPDRLIDAIIYGRDLAPGETEELVSEERFDKIKYYLKYGKYPNGADRAEKSRLRSAATHYKLLDGDKLMLKDKEVISDPARQYEIARNVHVLHHGGINKTTATIAEKYHWSRIKETVSDVIRACAECKELGKTPNPGGTKKSVASTTTASVTPNITTPAPTPILPSNGPPRNHSIPSNLGTTGRILALQSHDTMLSLSPSTSPSPSAYANPSDISVIPPSQTFQPTQALHHHQQQQHQQHHHHGLPPDPHHHHHLQTLHHHQVAHQPPSLHHNPHHPTHHHHNPMLQDQPNQHETHVYQPIDPQIINHHVHHPQPHHDMAAFEHYHPHADFQALLSATEDVPTQPDGDVPPSVDTDLEMLIEHDAVDDDVDDVGPTDHAGHVMNDDDVMVDSLTGAPQVMRRIGHRDGRGIYDVGFGGPAG</sequence>
<comment type="caution">
    <text evidence="3">The sequence shown here is derived from an EMBL/GenBank/DDBJ whole genome shotgun (WGS) entry which is preliminary data.</text>
</comment>
<keyword evidence="3" id="KW-0808">Transferase</keyword>
<dbReference type="InterPro" id="IPR052742">
    <property type="entry name" value="Mito_N-acetyltransferase"/>
</dbReference>
<dbReference type="AlphaFoldDB" id="A0A395NXF1"/>
<evidence type="ECO:0000313" key="4">
    <source>
        <dbReference type="Proteomes" id="UP000266272"/>
    </source>
</evidence>
<dbReference type="SUPFAM" id="SSF55729">
    <property type="entry name" value="Acyl-CoA N-acyltransferases (Nat)"/>
    <property type="match status" value="1"/>
</dbReference>
<dbReference type="Gene3D" id="1.10.340.70">
    <property type="match status" value="1"/>
</dbReference>
<feature type="region of interest" description="Disordered" evidence="1">
    <location>
        <begin position="449"/>
        <end position="544"/>
    </location>
</feature>
<feature type="compositionally biased region" description="Basic residues" evidence="1">
    <location>
        <begin position="484"/>
        <end position="518"/>
    </location>
</feature>
<feature type="region of interest" description="Disordered" evidence="1">
    <location>
        <begin position="388"/>
        <end position="435"/>
    </location>
</feature>
<feature type="region of interest" description="Disordered" evidence="1">
    <location>
        <begin position="45"/>
        <end position="69"/>
    </location>
</feature>
<protein>
    <submittedName>
        <fullName evidence="3">Acetyltransferase</fullName>
    </submittedName>
</protein>
<dbReference type="Gene3D" id="3.40.630.30">
    <property type="match status" value="1"/>
</dbReference>
<dbReference type="EMBL" id="PXOA01000093">
    <property type="protein sequence ID" value="RFU80776.1"/>
    <property type="molecule type" value="Genomic_DNA"/>
</dbReference>
<dbReference type="InterPro" id="IPR000182">
    <property type="entry name" value="GNAT_dom"/>
</dbReference>
<dbReference type="Pfam" id="PF00583">
    <property type="entry name" value="Acetyltransf_1"/>
    <property type="match status" value="1"/>
</dbReference>
<feature type="compositionally biased region" description="Basic residues" evidence="1">
    <location>
        <begin position="527"/>
        <end position="538"/>
    </location>
</feature>
<dbReference type="PANTHER" id="PTHR43138">
    <property type="entry name" value="ACETYLTRANSFERASE, GNAT FAMILY"/>
    <property type="match status" value="1"/>
</dbReference>
<reference evidence="3 4" key="1">
    <citation type="journal article" date="2018" name="PLoS Pathog.">
        <title>Evolution of structural diversity of trichothecenes, a family of toxins produced by plant pathogenic and entomopathogenic fungi.</title>
        <authorList>
            <person name="Proctor R.H."/>
            <person name="McCormick S.P."/>
            <person name="Kim H.S."/>
            <person name="Cardoza R.E."/>
            <person name="Stanley A.M."/>
            <person name="Lindo L."/>
            <person name="Kelly A."/>
            <person name="Brown D.W."/>
            <person name="Lee T."/>
            <person name="Vaughan M.M."/>
            <person name="Alexander N.J."/>
            <person name="Busman M."/>
            <person name="Gutierrez S."/>
        </authorList>
    </citation>
    <scope>NUCLEOTIDE SEQUENCE [LARGE SCALE GENOMIC DNA]</scope>
    <source>
        <strain evidence="3 4">IBT 40837</strain>
    </source>
</reference>
<evidence type="ECO:0000256" key="1">
    <source>
        <dbReference type="SAM" id="MobiDB-lite"/>
    </source>
</evidence>
<gene>
    <name evidence="3" type="ORF">TARUN_1433</name>
</gene>
<dbReference type="GO" id="GO:0005634">
    <property type="term" value="C:nucleus"/>
    <property type="evidence" value="ECO:0007669"/>
    <property type="project" value="TreeGrafter"/>
</dbReference>
<keyword evidence="4" id="KW-1185">Reference proteome</keyword>
<feature type="compositionally biased region" description="Low complexity" evidence="1">
    <location>
        <begin position="394"/>
        <end position="413"/>
    </location>
</feature>
<accession>A0A395NXF1</accession>
<dbReference type="OrthoDB" id="10264707at2759"/>
<feature type="compositionally biased region" description="Low complexity" evidence="1">
    <location>
        <begin position="450"/>
        <end position="461"/>
    </location>
</feature>
<feature type="compositionally biased region" description="Polar residues" evidence="1">
    <location>
        <begin position="462"/>
        <end position="478"/>
    </location>
</feature>
<feature type="domain" description="N-acetyltransferase" evidence="2">
    <location>
        <begin position="121"/>
        <end position="271"/>
    </location>
</feature>
<dbReference type="Proteomes" id="UP000266272">
    <property type="component" value="Unassembled WGS sequence"/>
</dbReference>
<dbReference type="Pfam" id="PF09337">
    <property type="entry name" value="zf-H2C2"/>
    <property type="match status" value="1"/>
</dbReference>
<dbReference type="STRING" id="490622.A0A395NXF1"/>
<organism evidence="3 4">
    <name type="scientific">Trichoderma arundinaceum</name>
    <dbReference type="NCBI Taxonomy" id="490622"/>
    <lineage>
        <taxon>Eukaryota</taxon>
        <taxon>Fungi</taxon>
        <taxon>Dikarya</taxon>
        <taxon>Ascomycota</taxon>
        <taxon>Pezizomycotina</taxon>
        <taxon>Sordariomycetes</taxon>
        <taxon>Hypocreomycetidae</taxon>
        <taxon>Hypocreales</taxon>
        <taxon>Hypocreaceae</taxon>
        <taxon>Trichoderma</taxon>
    </lineage>
</organism>
<dbReference type="PANTHER" id="PTHR43138:SF2">
    <property type="entry name" value="PROTEIN SPT10"/>
    <property type="match status" value="1"/>
</dbReference>